<feature type="compositionally biased region" description="Polar residues" evidence="1">
    <location>
        <begin position="1"/>
        <end position="13"/>
    </location>
</feature>
<proteinExistence type="predicted"/>
<evidence type="ECO:0000256" key="1">
    <source>
        <dbReference type="SAM" id="MobiDB-lite"/>
    </source>
</evidence>
<reference evidence="3" key="1">
    <citation type="submission" date="2017-08" db="EMBL/GenBank/DDBJ databases">
        <title>Mesorhizobium wenxinae sp. nov., a novel rhizobial species isolated from root nodules of chickpea (Cicer arietinum L.).</title>
        <authorList>
            <person name="Zhang J."/>
        </authorList>
    </citation>
    <scope>NUCLEOTIDE SEQUENCE [LARGE SCALE GENOMIC DNA]</scope>
    <source>
        <strain evidence="3">USDA 3392</strain>
    </source>
</reference>
<name>A0AB36RAT7_9HYPH</name>
<protein>
    <submittedName>
        <fullName evidence="2">Uncharacterized protein</fullName>
    </submittedName>
</protein>
<organism evidence="2 3">
    <name type="scientific">Mesorhizobium mediterraneum</name>
    <dbReference type="NCBI Taxonomy" id="43617"/>
    <lineage>
        <taxon>Bacteria</taxon>
        <taxon>Pseudomonadati</taxon>
        <taxon>Pseudomonadota</taxon>
        <taxon>Alphaproteobacteria</taxon>
        <taxon>Hyphomicrobiales</taxon>
        <taxon>Phyllobacteriaceae</taxon>
        <taxon>Mesorhizobium</taxon>
    </lineage>
</organism>
<dbReference type="AlphaFoldDB" id="A0AB36RAT7"/>
<dbReference type="RefSeq" id="WP_095485507.1">
    <property type="nucleotide sequence ID" value="NZ_CP088151.1"/>
</dbReference>
<evidence type="ECO:0000313" key="2">
    <source>
        <dbReference type="EMBL" id="PAQ01564.1"/>
    </source>
</evidence>
<comment type="caution">
    <text evidence="2">The sequence shown here is derived from an EMBL/GenBank/DDBJ whole genome shotgun (WGS) entry which is preliminary data.</text>
</comment>
<dbReference type="EMBL" id="NPKI01000017">
    <property type="protein sequence ID" value="PAQ01564.1"/>
    <property type="molecule type" value="Genomic_DNA"/>
</dbReference>
<evidence type="ECO:0000313" key="3">
    <source>
        <dbReference type="Proteomes" id="UP000216215"/>
    </source>
</evidence>
<keyword evidence="3" id="KW-1185">Reference proteome</keyword>
<dbReference type="Proteomes" id="UP000216215">
    <property type="component" value="Unassembled WGS sequence"/>
</dbReference>
<sequence>MLNKMMSMNQKATRNGLYGRPPATTKTVPVKLTSVRPQPKPVRVVRLYDEKRKANELFWIRKLERAGLTEGNSQVVKLMKDNYRRRYGERV</sequence>
<feature type="region of interest" description="Disordered" evidence="1">
    <location>
        <begin position="1"/>
        <end position="25"/>
    </location>
</feature>
<gene>
    <name evidence="2" type="ORF">CIT25_16135</name>
</gene>
<accession>A0AB36RAT7</accession>